<dbReference type="Proteomes" id="UP001597068">
    <property type="component" value="Unassembled WGS sequence"/>
</dbReference>
<comment type="caution">
    <text evidence="7">The sequence shown here is derived from an EMBL/GenBank/DDBJ whole genome shotgun (WGS) entry which is preliminary data.</text>
</comment>
<dbReference type="RefSeq" id="WP_253647063.1">
    <property type="nucleotide sequence ID" value="NZ_BAAAMO010000002.1"/>
</dbReference>
<evidence type="ECO:0000313" key="7">
    <source>
        <dbReference type="EMBL" id="MFD0924951.1"/>
    </source>
</evidence>
<dbReference type="InterPro" id="IPR002355">
    <property type="entry name" value="Cu_oxidase_Cu_BS"/>
</dbReference>
<evidence type="ECO:0000256" key="2">
    <source>
        <dbReference type="ARBA" id="ARBA00023002"/>
    </source>
</evidence>
<dbReference type="InterPro" id="IPR008972">
    <property type="entry name" value="Cupredoxin"/>
</dbReference>
<dbReference type="Gene3D" id="2.60.40.420">
    <property type="entry name" value="Cupredoxins - blue copper proteins"/>
    <property type="match status" value="3"/>
</dbReference>
<feature type="domain" description="Plastocyanin-like" evidence="5">
    <location>
        <begin position="374"/>
        <end position="477"/>
    </location>
</feature>
<keyword evidence="1" id="KW-0479">Metal-binding</keyword>
<dbReference type="PROSITE" id="PS00080">
    <property type="entry name" value="MULTICOPPER_OXIDASE2"/>
    <property type="match status" value="1"/>
</dbReference>
<accession>A0ABW3G2V1</accession>
<sequence>MVEHNSGVSRRRFLGGAAGLAGVSLLGAPLFAACTDDSPATDTWFEPTVRSSDGGRLDTRLQVVDRDVSLGGTRVKTVTYEGTYPGPTWEIRPGDRIAVDFDNRIDEPTNLHTHGLHVSPKAPSDDVLMAVEPGQEFGYRYHLPEDHPGGTYWYHAHQHTLSDTQVFAGLFGALIVRGALDEIPGIKGRPERMVIISQTELKDGKMVPGDASSNSLQVTLVNGVYQPTTTIAPGEVQRWRILNASSLFLRLQLDGHPMHLIAVDGDALTATEVKDVVEVVPGGRADVLIQGATHGDYQLRSLSWAEFGPYYSSMIPAPQPLLNLTSTGTAVTSTPMPTTLLPLDDLRNSPIARRRQFVFEEIEPRGTSDLHMFNYYINGKQFDHHVVNETMYLGDTEEWHFVNKTYEPHPIHIHVNDFLVTAINDKPVDEHHYRDTVMLPPFGNLTMRTRFADFTGKFVMHCHILFHEDHGMMQLLEVIDRPT</sequence>
<dbReference type="InterPro" id="IPR011707">
    <property type="entry name" value="Cu-oxidase-like_N"/>
</dbReference>
<dbReference type="Pfam" id="PF07731">
    <property type="entry name" value="Cu-oxidase_2"/>
    <property type="match status" value="1"/>
</dbReference>
<evidence type="ECO:0000259" key="5">
    <source>
        <dbReference type="Pfam" id="PF07731"/>
    </source>
</evidence>
<evidence type="ECO:0000259" key="4">
    <source>
        <dbReference type="Pfam" id="PF00394"/>
    </source>
</evidence>
<feature type="domain" description="Plastocyanin-like" evidence="4">
    <location>
        <begin position="214"/>
        <end position="300"/>
    </location>
</feature>
<dbReference type="InterPro" id="IPR001117">
    <property type="entry name" value="Cu-oxidase_2nd"/>
</dbReference>
<dbReference type="EMBL" id="JBHTIL010000001">
    <property type="protein sequence ID" value="MFD0924951.1"/>
    <property type="molecule type" value="Genomic_DNA"/>
</dbReference>
<gene>
    <name evidence="7" type="ORF">ACFQ04_04295</name>
</gene>
<keyword evidence="2" id="KW-0560">Oxidoreductase</keyword>
<dbReference type="PANTHER" id="PTHR11709">
    <property type="entry name" value="MULTI-COPPER OXIDASE"/>
    <property type="match status" value="1"/>
</dbReference>
<organism evidence="7 8">
    <name type="scientific">Williamsia deligens</name>
    <dbReference type="NCBI Taxonomy" id="321325"/>
    <lineage>
        <taxon>Bacteria</taxon>
        <taxon>Bacillati</taxon>
        <taxon>Actinomycetota</taxon>
        <taxon>Actinomycetes</taxon>
        <taxon>Mycobacteriales</taxon>
        <taxon>Nocardiaceae</taxon>
        <taxon>Williamsia</taxon>
    </lineage>
</organism>
<keyword evidence="3" id="KW-0732">Signal</keyword>
<feature type="domain" description="Plastocyanin-like" evidence="6">
    <location>
        <begin position="70"/>
        <end position="178"/>
    </location>
</feature>
<feature type="chain" id="PRO_5047108405" evidence="3">
    <location>
        <begin position="33"/>
        <end position="483"/>
    </location>
</feature>
<evidence type="ECO:0000313" key="8">
    <source>
        <dbReference type="Proteomes" id="UP001597068"/>
    </source>
</evidence>
<feature type="signal peptide" evidence="3">
    <location>
        <begin position="1"/>
        <end position="32"/>
    </location>
</feature>
<name>A0ABW3G2V1_9NOCA</name>
<reference evidence="8" key="1">
    <citation type="journal article" date="2019" name="Int. J. Syst. Evol. Microbiol.">
        <title>The Global Catalogue of Microorganisms (GCM) 10K type strain sequencing project: providing services to taxonomists for standard genome sequencing and annotation.</title>
        <authorList>
            <consortium name="The Broad Institute Genomics Platform"/>
            <consortium name="The Broad Institute Genome Sequencing Center for Infectious Disease"/>
            <person name="Wu L."/>
            <person name="Ma J."/>
        </authorList>
    </citation>
    <scope>NUCLEOTIDE SEQUENCE [LARGE SCALE GENOMIC DNA]</scope>
    <source>
        <strain evidence="8">CCUG 50873</strain>
    </source>
</reference>
<dbReference type="CDD" id="cd13900">
    <property type="entry name" value="CuRO_3_Tth-MCO_like"/>
    <property type="match status" value="1"/>
</dbReference>
<dbReference type="PROSITE" id="PS51318">
    <property type="entry name" value="TAT"/>
    <property type="match status" value="1"/>
</dbReference>
<dbReference type="InterPro" id="IPR006311">
    <property type="entry name" value="TAT_signal"/>
</dbReference>
<dbReference type="CDD" id="cd13853">
    <property type="entry name" value="CuRO_1_Tth-MCO_like"/>
    <property type="match status" value="1"/>
</dbReference>
<protein>
    <submittedName>
        <fullName evidence="7">Multicopper oxidase domain-containing protein</fullName>
    </submittedName>
</protein>
<dbReference type="SUPFAM" id="SSF49503">
    <property type="entry name" value="Cupredoxins"/>
    <property type="match status" value="3"/>
</dbReference>
<dbReference type="InterPro" id="IPR011706">
    <property type="entry name" value="Cu-oxidase_C"/>
</dbReference>
<dbReference type="InterPro" id="IPR045087">
    <property type="entry name" value="Cu-oxidase_fam"/>
</dbReference>
<dbReference type="Pfam" id="PF07732">
    <property type="entry name" value="Cu-oxidase_3"/>
    <property type="match status" value="1"/>
</dbReference>
<dbReference type="Pfam" id="PF00394">
    <property type="entry name" value="Cu-oxidase"/>
    <property type="match status" value="1"/>
</dbReference>
<evidence type="ECO:0000259" key="6">
    <source>
        <dbReference type="Pfam" id="PF07732"/>
    </source>
</evidence>
<dbReference type="PANTHER" id="PTHR11709:SF518">
    <property type="entry name" value="MULTICOPPER OXIDASE"/>
    <property type="match status" value="1"/>
</dbReference>
<keyword evidence="8" id="KW-1185">Reference proteome</keyword>
<evidence type="ECO:0000256" key="3">
    <source>
        <dbReference type="SAM" id="SignalP"/>
    </source>
</evidence>
<evidence type="ECO:0000256" key="1">
    <source>
        <dbReference type="ARBA" id="ARBA00022723"/>
    </source>
</evidence>
<proteinExistence type="predicted"/>